<name>A0A8H7PI84_MORIS</name>
<feature type="compositionally biased region" description="Polar residues" evidence="2">
    <location>
        <begin position="272"/>
        <end position="282"/>
    </location>
</feature>
<evidence type="ECO:0000256" key="2">
    <source>
        <dbReference type="SAM" id="MobiDB-lite"/>
    </source>
</evidence>
<feature type="compositionally biased region" description="Polar residues" evidence="2">
    <location>
        <begin position="349"/>
        <end position="376"/>
    </location>
</feature>
<evidence type="ECO:0000256" key="1">
    <source>
        <dbReference type="SAM" id="Coils"/>
    </source>
</evidence>
<feature type="compositionally biased region" description="Polar residues" evidence="2">
    <location>
        <begin position="1"/>
        <end position="21"/>
    </location>
</feature>
<organism evidence="3 4">
    <name type="scientific">Mortierella isabellina</name>
    <name type="common">Filamentous fungus</name>
    <name type="synonym">Umbelopsis isabellina</name>
    <dbReference type="NCBI Taxonomy" id="91625"/>
    <lineage>
        <taxon>Eukaryota</taxon>
        <taxon>Fungi</taxon>
        <taxon>Fungi incertae sedis</taxon>
        <taxon>Mucoromycota</taxon>
        <taxon>Mucoromycotina</taxon>
        <taxon>Umbelopsidomycetes</taxon>
        <taxon>Umbelopsidales</taxon>
        <taxon>Umbelopsidaceae</taxon>
        <taxon>Umbelopsis</taxon>
    </lineage>
</organism>
<feature type="coiled-coil region" evidence="1">
    <location>
        <begin position="390"/>
        <end position="424"/>
    </location>
</feature>
<protein>
    <submittedName>
        <fullName evidence="3">Uncharacterized protein</fullName>
    </submittedName>
</protein>
<accession>A0A8H7PI84</accession>
<feature type="region of interest" description="Disordered" evidence="2">
    <location>
        <begin position="79"/>
        <end position="136"/>
    </location>
</feature>
<comment type="caution">
    <text evidence="3">The sequence shown here is derived from an EMBL/GenBank/DDBJ whole genome shotgun (WGS) entry which is preliminary data.</text>
</comment>
<evidence type="ECO:0000313" key="3">
    <source>
        <dbReference type="EMBL" id="KAG2173731.1"/>
    </source>
</evidence>
<dbReference type="InterPro" id="IPR028018">
    <property type="entry name" value="DUF4646"/>
</dbReference>
<dbReference type="Pfam" id="PF15496">
    <property type="entry name" value="DUF4646"/>
    <property type="match status" value="1"/>
</dbReference>
<dbReference type="AlphaFoldDB" id="A0A8H7PI84"/>
<reference evidence="3" key="1">
    <citation type="submission" date="2020-12" db="EMBL/GenBank/DDBJ databases">
        <title>Metabolic potential, ecology and presence of endohyphal bacteria is reflected in genomic diversity of Mucoromycotina.</title>
        <authorList>
            <person name="Muszewska A."/>
            <person name="Okrasinska A."/>
            <person name="Steczkiewicz K."/>
            <person name="Drgas O."/>
            <person name="Orlowska M."/>
            <person name="Perlinska-Lenart U."/>
            <person name="Aleksandrzak-Piekarczyk T."/>
            <person name="Szatraj K."/>
            <person name="Zielenkiewicz U."/>
            <person name="Pilsyk S."/>
            <person name="Malc E."/>
            <person name="Mieczkowski P."/>
            <person name="Kruszewska J.S."/>
            <person name="Biernat P."/>
            <person name="Pawlowska J."/>
        </authorList>
    </citation>
    <scope>NUCLEOTIDE SEQUENCE</scope>
    <source>
        <strain evidence="3">WA0000067209</strain>
    </source>
</reference>
<dbReference type="EMBL" id="JAEPQZ010000014">
    <property type="protein sequence ID" value="KAG2173731.1"/>
    <property type="molecule type" value="Genomic_DNA"/>
</dbReference>
<evidence type="ECO:0000313" key="4">
    <source>
        <dbReference type="Proteomes" id="UP000654370"/>
    </source>
</evidence>
<keyword evidence="4" id="KW-1185">Reference proteome</keyword>
<sequence length="467" mass="51860">MFQPEPQSDPTVTKQHLTVTDTPAKPHSYEDDETTKGVLGQQQPEQNLPVYAAMKPNAVEEQPTKMGFVGSLRRSLQAKNSTTTRAIGTAGSPEVGTGAGNLKSEEEEKSFFGTTITKKPSSSSKKQPDRDPFNPLPDCFQRKPVFHQYPPQFAPIYIPTFGKYIDDGFPDIFPAMQLAPHDVLPEDWSRFLDDITTIGRFSGGQKMLTKAFPITSHALFIGHGITKAVENNMKKGKHNKVAVMVDIWNGIYFNIRGVNVALMNGKDRLNGPPTQVGPQITSGEGLGRNKSIQLTPQHQSPVPQAIQLSDNQYDPTPQSSSSDQNSFHPSNASVTSSTSPSSPSAPTWGGQQQQPMYDSKSPSSPVGQNQYNNMGSEQSSQLYNLPAYHQQQQQQLQQQQQQQLQQMQLQIQQQQQQLQMQQRMHTSQPGYNPPAPYGQMSPPSYGDNYGMDGKKRKARYFLMIESM</sequence>
<gene>
    <name evidence="3" type="ORF">INT43_005151</name>
</gene>
<feature type="region of interest" description="Disordered" evidence="2">
    <location>
        <begin position="1"/>
        <end position="49"/>
    </location>
</feature>
<feature type="compositionally biased region" description="Low complexity" evidence="2">
    <location>
        <begin position="329"/>
        <end position="347"/>
    </location>
</feature>
<feature type="region of interest" description="Disordered" evidence="2">
    <location>
        <begin position="269"/>
        <end position="376"/>
    </location>
</feature>
<proteinExistence type="predicted"/>
<dbReference type="Proteomes" id="UP000654370">
    <property type="component" value="Unassembled WGS sequence"/>
</dbReference>
<dbReference type="OrthoDB" id="5314275at2759"/>
<feature type="compositionally biased region" description="Polar residues" evidence="2">
    <location>
        <begin position="290"/>
        <end position="328"/>
    </location>
</feature>
<keyword evidence="1" id="KW-0175">Coiled coil</keyword>